<keyword evidence="7" id="KW-0694">RNA-binding</keyword>
<dbReference type="InterPro" id="IPR050079">
    <property type="entry name" value="DEAD_box_RNA_helicase"/>
</dbReference>
<proteinExistence type="inferred from homology"/>
<dbReference type="eggNOG" id="KOG0337">
    <property type="taxonomic scope" value="Eukaryota"/>
</dbReference>
<evidence type="ECO:0000256" key="7">
    <source>
        <dbReference type="ARBA" id="ARBA00022884"/>
    </source>
</evidence>
<evidence type="ECO:0000256" key="8">
    <source>
        <dbReference type="ARBA" id="ARBA00047984"/>
    </source>
</evidence>
<organism evidence="13">
    <name type="scientific">Aureococcus anophagefferens</name>
    <name type="common">Harmful bloom alga</name>
    <dbReference type="NCBI Taxonomy" id="44056"/>
    <lineage>
        <taxon>Eukaryota</taxon>
        <taxon>Sar</taxon>
        <taxon>Stramenopiles</taxon>
        <taxon>Ochrophyta</taxon>
        <taxon>Pelagophyceae</taxon>
        <taxon>Pelagomonadales</taxon>
        <taxon>Pelagomonadaceae</taxon>
        <taxon>Aureococcus</taxon>
    </lineage>
</organism>
<keyword evidence="5" id="KW-0347">Helicase</keyword>
<dbReference type="CDD" id="cd18787">
    <property type="entry name" value="SF2_C_DEAD"/>
    <property type="match status" value="1"/>
</dbReference>
<dbReference type="SUPFAM" id="SSF52540">
    <property type="entry name" value="P-loop containing nucleoside triphosphate hydrolases"/>
    <property type="match status" value="1"/>
</dbReference>
<dbReference type="SUPFAM" id="SSF54928">
    <property type="entry name" value="RNA-binding domain, RBD"/>
    <property type="match status" value="1"/>
</dbReference>
<dbReference type="InterPro" id="IPR012541">
    <property type="entry name" value="DBP10_C"/>
</dbReference>
<keyword evidence="6" id="KW-0067">ATP-binding</keyword>
<dbReference type="Gene3D" id="3.40.50.300">
    <property type="entry name" value="P-loop containing nucleotide triphosphate hydrolases"/>
    <property type="match status" value="2"/>
</dbReference>
<reference evidence="12 13" key="1">
    <citation type="journal article" date="2011" name="Proc. Natl. Acad. Sci. U.S.A.">
        <title>Niche of harmful alga Aureococcus anophagefferens revealed through ecogenomics.</title>
        <authorList>
            <person name="Gobler C.J."/>
            <person name="Berry D.L."/>
            <person name="Dyhrman S.T."/>
            <person name="Wilhelm S.W."/>
            <person name="Salamov A."/>
            <person name="Lobanov A.V."/>
            <person name="Zhang Y."/>
            <person name="Collier J.L."/>
            <person name="Wurch L.L."/>
            <person name="Kustka A.B."/>
            <person name="Dill B.D."/>
            <person name="Shah M."/>
            <person name="VerBerkmoes N.C."/>
            <person name="Kuo A."/>
            <person name="Terry A."/>
            <person name="Pangilinan J."/>
            <person name="Lindquist E.A."/>
            <person name="Lucas S."/>
            <person name="Paulsen I.T."/>
            <person name="Hattenrath-Lehmann T.K."/>
            <person name="Talmage S.C."/>
            <person name="Walker E.A."/>
            <person name="Koch F."/>
            <person name="Burson A.M."/>
            <person name="Marcoval M.A."/>
            <person name="Tang Y.Z."/>
            <person name="Lecleir G.R."/>
            <person name="Coyne K.J."/>
            <person name="Berg G.M."/>
            <person name="Bertrand E.M."/>
            <person name="Saito M.A."/>
            <person name="Gladyshev V.N."/>
            <person name="Grigoriev I.V."/>
        </authorList>
    </citation>
    <scope>NUCLEOTIDE SEQUENCE [LARGE SCALE GENOMIC DNA]</scope>
    <source>
        <strain evidence="13">CCMP 1984</strain>
    </source>
</reference>
<dbReference type="SMART" id="SM00490">
    <property type="entry name" value="HELICc"/>
    <property type="match status" value="1"/>
</dbReference>
<dbReference type="InterPro" id="IPR001650">
    <property type="entry name" value="Helicase_C-like"/>
</dbReference>
<dbReference type="EC" id="3.6.4.13" evidence="2"/>
<gene>
    <name evidence="12" type="ORF">AURANDRAFT_72308</name>
</gene>
<dbReference type="InterPro" id="IPR011545">
    <property type="entry name" value="DEAD/DEAH_box_helicase_dom"/>
</dbReference>
<dbReference type="GO" id="GO:0005524">
    <property type="term" value="F:ATP binding"/>
    <property type="evidence" value="ECO:0007669"/>
    <property type="project" value="UniProtKB-KW"/>
</dbReference>
<dbReference type="GO" id="GO:0003724">
    <property type="term" value="F:RNA helicase activity"/>
    <property type="evidence" value="ECO:0007669"/>
    <property type="project" value="UniProtKB-EC"/>
</dbReference>
<dbReference type="GO" id="GO:0005829">
    <property type="term" value="C:cytosol"/>
    <property type="evidence" value="ECO:0007669"/>
    <property type="project" value="TreeGrafter"/>
</dbReference>
<protein>
    <recommendedName>
        <fullName evidence="2">RNA helicase</fullName>
        <ecNumber evidence="2">3.6.4.13</ecNumber>
    </recommendedName>
</protein>
<keyword evidence="13" id="KW-1185">Reference proteome</keyword>
<dbReference type="SMART" id="SM00487">
    <property type="entry name" value="DEXDc"/>
    <property type="match status" value="1"/>
</dbReference>
<feature type="region of interest" description="Disordered" evidence="9">
    <location>
        <begin position="1130"/>
        <end position="1164"/>
    </location>
</feature>
<comment type="similarity">
    <text evidence="1">Belongs to the DEAD box helicase family. DDX54/DBP10 subfamily.</text>
</comment>
<comment type="catalytic activity">
    <reaction evidence="8">
        <text>ATP + H2O = ADP + phosphate + H(+)</text>
        <dbReference type="Rhea" id="RHEA:13065"/>
        <dbReference type="ChEBI" id="CHEBI:15377"/>
        <dbReference type="ChEBI" id="CHEBI:15378"/>
        <dbReference type="ChEBI" id="CHEBI:30616"/>
        <dbReference type="ChEBI" id="CHEBI:43474"/>
        <dbReference type="ChEBI" id="CHEBI:456216"/>
        <dbReference type="EC" id="3.6.4.13"/>
    </reaction>
</comment>
<dbReference type="Pfam" id="PF08147">
    <property type="entry name" value="DBP10CT"/>
    <property type="match status" value="1"/>
</dbReference>
<accession>F0YI69</accession>
<name>F0YI69_AURAN</name>
<dbReference type="Pfam" id="PF00270">
    <property type="entry name" value="DEAD"/>
    <property type="match status" value="1"/>
</dbReference>
<dbReference type="InParanoid" id="F0YI69"/>
<feature type="compositionally biased region" description="Basic residues" evidence="9">
    <location>
        <begin position="1308"/>
        <end position="1321"/>
    </location>
</feature>
<evidence type="ECO:0000259" key="10">
    <source>
        <dbReference type="PROSITE" id="PS51192"/>
    </source>
</evidence>
<dbReference type="Proteomes" id="UP000002729">
    <property type="component" value="Unassembled WGS sequence"/>
</dbReference>
<dbReference type="GO" id="GO:0005730">
    <property type="term" value="C:nucleolus"/>
    <property type="evidence" value="ECO:0007669"/>
    <property type="project" value="UniProtKB-SubCell"/>
</dbReference>
<dbReference type="InterPro" id="IPR014001">
    <property type="entry name" value="Helicase_ATP-bd"/>
</dbReference>
<evidence type="ECO:0000313" key="12">
    <source>
        <dbReference type="EMBL" id="EGB05176.1"/>
    </source>
</evidence>
<dbReference type="PANTHER" id="PTHR47959">
    <property type="entry name" value="ATP-DEPENDENT RNA HELICASE RHLE-RELATED"/>
    <property type="match status" value="1"/>
</dbReference>
<dbReference type="PROSITE" id="PS51194">
    <property type="entry name" value="HELICASE_CTER"/>
    <property type="match status" value="1"/>
</dbReference>
<dbReference type="InterPro" id="IPR000629">
    <property type="entry name" value="RNA-helicase_DEAD-box_CS"/>
</dbReference>
<dbReference type="InterPro" id="IPR027417">
    <property type="entry name" value="P-loop_NTPase"/>
</dbReference>
<dbReference type="SMART" id="SM01123">
    <property type="entry name" value="DBP10CT"/>
    <property type="match status" value="1"/>
</dbReference>
<dbReference type="CDD" id="cd00590">
    <property type="entry name" value="RRM_SF"/>
    <property type="match status" value="2"/>
</dbReference>
<evidence type="ECO:0000256" key="2">
    <source>
        <dbReference type="ARBA" id="ARBA00012552"/>
    </source>
</evidence>
<dbReference type="Pfam" id="PF00271">
    <property type="entry name" value="Helicase_C"/>
    <property type="match status" value="1"/>
</dbReference>
<dbReference type="GO" id="GO:0003723">
    <property type="term" value="F:RNA binding"/>
    <property type="evidence" value="ECO:0007669"/>
    <property type="project" value="UniProtKB-KW"/>
</dbReference>
<dbReference type="InterPro" id="IPR012677">
    <property type="entry name" value="Nucleotide-bd_a/b_plait_sf"/>
</dbReference>
<feature type="domain" description="Helicase ATP-binding" evidence="10">
    <location>
        <begin position="610"/>
        <end position="748"/>
    </location>
</feature>
<evidence type="ECO:0000256" key="5">
    <source>
        <dbReference type="ARBA" id="ARBA00022806"/>
    </source>
</evidence>
<dbReference type="Gene3D" id="3.30.70.330">
    <property type="match status" value="1"/>
</dbReference>
<dbReference type="PROSITE" id="PS51192">
    <property type="entry name" value="HELICASE_ATP_BIND_1"/>
    <property type="match status" value="1"/>
</dbReference>
<evidence type="ECO:0000259" key="11">
    <source>
        <dbReference type="PROSITE" id="PS51194"/>
    </source>
</evidence>
<dbReference type="GO" id="GO:0016887">
    <property type="term" value="F:ATP hydrolysis activity"/>
    <property type="evidence" value="ECO:0007669"/>
    <property type="project" value="RHEA"/>
</dbReference>
<keyword evidence="3" id="KW-0547">Nucleotide-binding</keyword>
<feature type="compositionally biased region" description="Basic and acidic residues" evidence="9">
    <location>
        <begin position="1144"/>
        <end position="1164"/>
    </location>
</feature>
<dbReference type="PROSITE" id="PS00039">
    <property type="entry name" value="DEAD_ATP_HELICASE"/>
    <property type="match status" value="1"/>
</dbReference>
<dbReference type="OrthoDB" id="10261375at2759"/>
<evidence type="ECO:0000256" key="1">
    <source>
        <dbReference type="ARBA" id="ARBA00010379"/>
    </source>
</evidence>
<evidence type="ECO:0000256" key="9">
    <source>
        <dbReference type="SAM" id="MobiDB-lite"/>
    </source>
</evidence>
<evidence type="ECO:0000256" key="3">
    <source>
        <dbReference type="ARBA" id="ARBA00022741"/>
    </source>
</evidence>
<dbReference type="EMBL" id="GL833143">
    <property type="protein sequence ID" value="EGB05176.1"/>
    <property type="molecule type" value="Genomic_DNA"/>
</dbReference>
<feature type="compositionally biased region" description="Polar residues" evidence="9">
    <location>
        <begin position="1328"/>
        <end position="1339"/>
    </location>
</feature>
<dbReference type="RefSeq" id="XP_009040077.1">
    <property type="nucleotide sequence ID" value="XM_009041829.1"/>
</dbReference>
<feature type="domain" description="Helicase C-terminal" evidence="11">
    <location>
        <begin position="780"/>
        <end position="926"/>
    </location>
</feature>
<evidence type="ECO:0000256" key="6">
    <source>
        <dbReference type="ARBA" id="ARBA00022840"/>
    </source>
</evidence>
<dbReference type="KEGG" id="aaf:AURANDRAFT_72308"/>
<evidence type="ECO:0000256" key="4">
    <source>
        <dbReference type="ARBA" id="ARBA00022801"/>
    </source>
</evidence>
<dbReference type="GeneID" id="20228652"/>
<evidence type="ECO:0000313" key="13">
    <source>
        <dbReference type="Proteomes" id="UP000002729"/>
    </source>
</evidence>
<dbReference type="InterPro" id="IPR035979">
    <property type="entry name" value="RBD_domain_sf"/>
</dbReference>
<dbReference type="PANTHER" id="PTHR47959:SF8">
    <property type="entry name" value="RNA HELICASE"/>
    <property type="match status" value="1"/>
</dbReference>
<keyword evidence="4" id="KW-0378">Hydrolase</keyword>
<sequence length="1379" mass="151720">MATRGGKFQSAGGTKAINLTEKSRLQASEARRPAVGCVKIADLQIWICKKIPLPHSVVLMRFSGDPAQGWSSDFVYAKSLRVASPGPRSRTPKATQHSDEWLHRSTRSLGMRSFSGSLTPKDQEDLHRRLAIAGREFNKGYITEDVYHKYVDALLHGKENMPHSAPHSCHTPAPKQEDEFARPALAKTLPRRAPIYDESKYQQSVRARSARERSRALAWMEKVVRRDHSGNVNGGARSQACNEVSAANEVLVKGAPRGTPKAAIKELMLNFGTVTSIKAIEIDGKEMCFTASFPHLEHASLAVRAAKVTLNVAVIISPLPRGGDLATLRRICSRWGKVSSVRPHISSQSAVVTFETEAGAKKAVGKHTIEASAELHVTGIPADAKEEHIRGAFGGLRGGVTGVLFEPVLNESFQSAIVTFSSSHLAARAAGTREVAITGRGGAASEGEGRGMYNNTSSDCVSFNSHHHFSVILAPVTTIFEIIRIPNFHRHGKASTVTVKELHHHQPHAALRGDRGRRFGRRARDAEFEVIIFCPSFVSALLKYMRFWAMGKCGGFQGLGLDASLLKGVLAMYSQPTPVQREVLPVALSGRDVVCQAFRADGNEDPVACILSPTRELALQTYRFASKMSKFCLGMDGRQFSQAALVGGEAVEAQFDTLSRRPATLIATPGRLAHLLQEAPLSLITLARCRVAVFDEADRLFEMGFALQLRLLLDAMPEITRQTLLFSATMPRLLAQFARAGLRDNVALVRLEAEARLSETLRLAFFTTRTAEKPAALCAAIRNIIPNSNELTIVFVATRHHCELILAVVTAAFPSQPAAAIYGAMDQEARTTHMRDFRRGVTRMLIVTDVAARGLDVPLVDNVINYHMAPASRLFVHRCGRAARQGRPGVALSLVDPEELPYMLDLHTLLDRVPADACGPQPQERQDDHTIKVSLPSALLSYTRAEGWTPDGIHYGNIRQALLDLEARTLAVASQNDGGLLLALTRVADNAMQQYRKTRPAASKRAATHAKIIRLTELHPLFLGTIRSAISTDETASAHFLDRDNCVLRARLSSYRPNQSILEMKLTTAKDESACQEAAKVFRDAVIRKKALQDGRAKSQALALQAKEHGSNTAMNTVRLVEEPLDDTMVNEGTHDVRPKRRISKAERKALKSGDRYDANHDQSSKLESFRADAYIEYGNTRAAEIDELLDDHRQKDDSASGAGTSMLESALLDIAPDDALDMIRKRSMYRWDSRKRKYIQSTVADLLDGTKQRGNKKLKTESGKTVSGAVAAASSGEMYRRWYDKNRRGATHTLDDAMQQNLERKCDHRSRAKVGKKKSKPAGSRISKVSNTPRPNNELKSAVQIAKQRKETVALNQKNMPRAKRRAFVFGKARGSTI</sequence>
<feature type="region of interest" description="Disordered" evidence="9">
    <location>
        <begin position="1305"/>
        <end position="1339"/>
    </location>
</feature>